<accession>A0A7W9UX75</accession>
<protein>
    <submittedName>
        <fullName evidence="1">Uncharacterized protein</fullName>
    </submittedName>
</protein>
<dbReference type="RefSeq" id="WP_184570336.1">
    <property type="nucleotide sequence ID" value="NZ_JACHJL010000003.1"/>
</dbReference>
<dbReference type="EMBL" id="JACHJL010000003">
    <property type="protein sequence ID" value="MBB5934665.1"/>
    <property type="molecule type" value="Genomic_DNA"/>
</dbReference>
<comment type="caution">
    <text evidence="1">The sequence shown here is derived from an EMBL/GenBank/DDBJ whole genome shotgun (WGS) entry which is preliminary data.</text>
</comment>
<organism evidence="1 2">
    <name type="scientific">Streptomyces zagrosensis</name>
    <dbReference type="NCBI Taxonomy" id="1042984"/>
    <lineage>
        <taxon>Bacteria</taxon>
        <taxon>Bacillati</taxon>
        <taxon>Actinomycetota</taxon>
        <taxon>Actinomycetes</taxon>
        <taxon>Kitasatosporales</taxon>
        <taxon>Streptomycetaceae</taxon>
        <taxon>Streptomyces</taxon>
    </lineage>
</organism>
<reference evidence="1 2" key="1">
    <citation type="submission" date="2020-08" db="EMBL/GenBank/DDBJ databases">
        <title>Genomic Encyclopedia of Type Strains, Phase III (KMG-III): the genomes of soil and plant-associated and newly described type strains.</title>
        <authorList>
            <person name="Whitman W."/>
        </authorList>
    </citation>
    <scope>NUCLEOTIDE SEQUENCE [LARGE SCALE GENOMIC DNA]</scope>
    <source>
        <strain evidence="1 2">CECT 8305</strain>
    </source>
</reference>
<name>A0A7W9UX75_9ACTN</name>
<sequence>MITHLIFEGTHRVVVRGVALRFFRWTDDAWAPVTDTEFQQAYEIALFDPQALAKDVLRPNARRVERATTEGWFWWDGGHSAGLCTFDDRSPAECAGMTLIMDEASP</sequence>
<dbReference type="AlphaFoldDB" id="A0A7W9UX75"/>
<gene>
    <name evidence="1" type="ORF">FHS42_001712</name>
</gene>
<evidence type="ECO:0000313" key="1">
    <source>
        <dbReference type="EMBL" id="MBB5934665.1"/>
    </source>
</evidence>
<dbReference type="Proteomes" id="UP000588098">
    <property type="component" value="Unassembled WGS sequence"/>
</dbReference>
<evidence type="ECO:0000313" key="2">
    <source>
        <dbReference type="Proteomes" id="UP000588098"/>
    </source>
</evidence>
<proteinExistence type="predicted"/>
<keyword evidence="2" id="KW-1185">Reference proteome</keyword>